<dbReference type="InterPro" id="IPR003870">
    <property type="entry name" value="DUF222"/>
</dbReference>
<comment type="similarity">
    <text evidence="1">Belongs to the Rv1128c/1148c/1588c/1702c/1945/3466 family.</text>
</comment>
<gene>
    <name evidence="4" type="ORF">KG104_02445</name>
</gene>
<sequence length="552" mass="59350">MDQNGSFRGGGTGEASGAGQAAGPSLSVFAASRRVDDAGSSQDGFLPAPAHSPSYRDGLTGSLVLQGAEALTQDEASAVLSRLDALVRWAQAQQAKVLHRMQTLFRDDLLEDIGREDPALTFSLAAEEAAAILHLPTNTAKMLMSEAGRLCTTHTATLARLEDGSLGYGHVQTVLDQSQNVPDSELAGFEASLLEAAGAGQTSSQFRVKARRLREGRYPDTIPVRHQSAFERRRVCLAPDEDGMSWLSALLPAARAQLVYTQLTTAARGEQGAGDPRGVDQLRADILADLLDGDEDAMDSYDLERSVPASEVMDGGGLGGRAPDSGRNEARDSGNKDNQARTRARARTEILVLITAETLFGADEQPAELHGYGPISPETARRLARQAAHWTPVERNPDTDEILRVGRRRKVPAGLQRWLRARDGTCRFPGCRTNAAIAEIDHTKPWSHGGTTDHDNLEHLCRRHHMFKSRGFWKAQQHSPGIIEWTSPGGRTYRTDPHLTLAAGLSAGVSAGPGTGLSTGPRVEATKPAVSRMSGWISADELRGYGEDPPPF</sequence>
<feature type="domain" description="HNH nuclease" evidence="3">
    <location>
        <begin position="414"/>
        <end position="466"/>
    </location>
</feature>
<feature type="region of interest" description="Disordered" evidence="2">
    <location>
        <begin position="305"/>
        <end position="343"/>
    </location>
</feature>
<dbReference type="CDD" id="cd00085">
    <property type="entry name" value="HNHc"/>
    <property type="match status" value="1"/>
</dbReference>
<keyword evidence="4" id="KW-0378">Hydrolase</keyword>
<dbReference type="KEGG" id="asun:KG104_02445"/>
<dbReference type="EMBL" id="CP076456">
    <property type="protein sequence ID" value="QWQ36691.1"/>
    <property type="molecule type" value="Genomic_DNA"/>
</dbReference>
<dbReference type="Gene3D" id="1.10.30.50">
    <property type="match status" value="1"/>
</dbReference>
<dbReference type="InterPro" id="IPR003615">
    <property type="entry name" value="HNH_nuc"/>
</dbReference>
<dbReference type="RefSeq" id="WP_207348499.1">
    <property type="nucleotide sequence ID" value="NZ_CP076456.1"/>
</dbReference>
<evidence type="ECO:0000313" key="4">
    <source>
        <dbReference type="EMBL" id="QWQ36691.1"/>
    </source>
</evidence>
<keyword evidence="5" id="KW-1185">Reference proteome</keyword>
<dbReference type="Pfam" id="PF01844">
    <property type="entry name" value="HNH"/>
    <property type="match status" value="1"/>
</dbReference>
<evidence type="ECO:0000256" key="2">
    <source>
        <dbReference type="SAM" id="MobiDB-lite"/>
    </source>
</evidence>
<evidence type="ECO:0000256" key="1">
    <source>
        <dbReference type="ARBA" id="ARBA00023450"/>
    </source>
</evidence>
<dbReference type="SMART" id="SM00507">
    <property type="entry name" value="HNHc"/>
    <property type="match status" value="1"/>
</dbReference>
<accession>A0A975S6G2</accession>
<feature type="region of interest" description="Disordered" evidence="2">
    <location>
        <begin position="1"/>
        <end position="23"/>
    </location>
</feature>
<feature type="compositionally biased region" description="Gly residues" evidence="2">
    <location>
        <begin position="7"/>
        <end position="16"/>
    </location>
</feature>
<dbReference type="InterPro" id="IPR002711">
    <property type="entry name" value="HNH"/>
</dbReference>
<evidence type="ECO:0000259" key="3">
    <source>
        <dbReference type="SMART" id="SM00507"/>
    </source>
</evidence>
<dbReference type="GO" id="GO:0004519">
    <property type="term" value="F:endonuclease activity"/>
    <property type="evidence" value="ECO:0007669"/>
    <property type="project" value="UniProtKB-KW"/>
</dbReference>
<feature type="compositionally biased region" description="Basic and acidic residues" evidence="2">
    <location>
        <begin position="324"/>
        <end position="340"/>
    </location>
</feature>
<dbReference type="AlphaFoldDB" id="A0A975S6G2"/>
<protein>
    <submittedName>
        <fullName evidence="4">HNH endonuclease</fullName>
    </submittedName>
</protein>
<dbReference type="GO" id="GO:0003676">
    <property type="term" value="F:nucleic acid binding"/>
    <property type="evidence" value="ECO:0007669"/>
    <property type="project" value="InterPro"/>
</dbReference>
<name>A0A975S6G2_9MICC</name>
<keyword evidence="4" id="KW-0540">Nuclease</keyword>
<proteinExistence type="inferred from homology"/>
<evidence type="ECO:0000313" key="5">
    <source>
        <dbReference type="Proteomes" id="UP000680588"/>
    </source>
</evidence>
<feature type="region of interest" description="Disordered" evidence="2">
    <location>
        <begin position="510"/>
        <end position="529"/>
    </location>
</feature>
<organism evidence="4 5">
    <name type="scientific">Arthrobacter sunyaminii</name>
    <dbReference type="NCBI Taxonomy" id="2816859"/>
    <lineage>
        <taxon>Bacteria</taxon>
        <taxon>Bacillati</taxon>
        <taxon>Actinomycetota</taxon>
        <taxon>Actinomycetes</taxon>
        <taxon>Micrococcales</taxon>
        <taxon>Micrococcaceae</taxon>
        <taxon>Arthrobacter</taxon>
    </lineage>
</organism>
<reference evidence="4" key="1">
    <citation type="submission" date="2021-06" db="EMBL/GenBank/DDBJ databases">
        <title>Novel species in genus Arthrobacter.</title>
        <authorList>
            <person name="Zhang G."/>
        </authorList>
    </citation>
    <scope>NUCLEOTIDE SEQUENCE</scope>
    <source>
        <strain evidence="4">Zg-ZUI122</strain>
    </source>
</reference>
<dbReference type="Pfam" id="PF02720">
    <property type="entry name" value="DUF222"/>
    <property type="match status" value="1"/>
</dbReference>
<dbReference type="Proteomes" id="UP000680588">
    <property type="component" value="Chromosome"/>
</dbReference>
<keyword evidence="4" id="KW-0255">Endonuclease</keyword>
<dbReference type="GO" id="GO:0008270">
    <property type="term" value="F:zinc ion binding"/>
    <property type="evidence" value="ECO:0007669"/>
    <property type="project" value="InterPro"/>
</dbReference>